<keyword evidence="1" id="KW-0233">DNA recombination</keyword>
<comment type="caution">
    <text evidence="4">The sequence shown here is derived from an EMBL/GenBank/DDBJ whole genome shotgun (WGS) entry which is preliminary data.</text>
</comment>
<dbReference type="InterPro" id="IPR011010">
    <property type="entry name" value="DNA_brk_join_enz"/>
</dbReference>
<dbReference type="Gene3D" id="1.10.443.10">
    <property type="entry name" value="Intergrase catalytic core"/>
    <property type="match status" value="1"/>
</dbReference>
<feature type="non-terminal residue" evidence="4">
    <location>
        <position position="52"/>
    </location>
</feature>
<dbReference type="InterPro" id="IPR013762">
    <property type="entry name" value="Integrase-like_cat_sf"/>
</dbReference>
<dbReference type="EMBL" id="AEAI01004076">
    <property type="protein sequence ID" value="EGH49286.1"/>
    <property type="molecule type" value="Genomic_DNA"/>
</dbReference>
<dbReference type="InterPro" id="IPR002104">
    <property type="entry name" value="Integrase_catalytic"/>
</dbReference>
<organism evidence="4 5">
    <name type="scientific">Pseudomonas syringae pv. pisi str. 1704B</name>
    <dbReference type="NCBI Taxonomy" id="629263"/>
    <lineage>
        <taxon>Bacteria</taxon>
        <taxon>Pseudomonadati</taxon>
        <taxon>Pseudomonadota</taxon>
        <taxon>Gammaproteobacteria</taxon>
        <taxon>Pseudomonadales</taxon>
        <taxon>Pseudomonadaceae</taxon>
        <taxon>Pseudomonas</taxon>
        <taxon>Pseudomonas syringae</taxon>
    </lineage>
</organism>
<feature type="domain" description="Tyr recombinase" evidence="3">
    <location>
        <begin position="1"/>
        <end position="52"/>
    </location>
</feature>
<name>F3GQD3_PSESJ</name>
<dbReference type="GO" id="GO:0003677">
    <property type="term" value="F:DNA binding"/>
    <property type="evidence" value="ECO:0007669"/>
    <property type="project" value="InterPro"/>
</dbReference>
<keyword evidence="2" id="KW-0472">Membrane</keyword>
<evidence type="ECO:0000256" key="2">
    <source>
        <dbReference type="SAM" id="Phobius"/>
    </source>
</evidence>
<feature type="non-terminal residue" evidence="4">
    <location>
        <position position="1"/>
    </location>
</feature>
<protein>
    <recommendedName>
        <fullName evidence="3">Tyr recombinase domain-containing protein</fullName>
    </recommendedName>
</protein>
<accession>F3GQD3</accession>
<dbReference type="SUPFAM" id="SSF56349">
    <property type="entry name" value="DNA breaking-rejoining enzymes"/>
    <property type="match status" value="1"/>
</dbReference>
<proteinExistence type="predicted"/>
<evidence type="ECO:0000259" key="3">
    <source>
        <dbReference type="PROSITE" id="PS51898"/>
    </source>
</evidence>
<keyword evidence="5" id="KW-1185">Reference proteome</keyword>
<evidence type="ECO:0000313" key="4">
    <source>
        <dbReference type="EMBL" id="EGH49286.1"/>
    </source>
</evidence>
<evidence type="ECO:0000256" key="1">
    <source>
        <dbReference type="ARBA" id="ARBA00023172"/>
    </source>
</evidence>
<evidence type="ECO:0000313" key="5">
    <source>
        <dbReference type="Proteomes" id="UP000004986"/>
    </source>
</evidence>
<dbReference type="Proteomes" id="UP000004986">
    <property type="component" value="Unassembled WGS sequence"/>
</dbReference>
<dbReference type="GO" id="GO:0006310">
    <property type="term" value="P:DNA recombination"/>
    <property type="evidence" value="ECO:0007669"/>
    <property type="project" value="UniProtKB-KW"/>
</dbReference>
<sequence>ERATGNRTEITPAWFWLAVFEMFYYTGIRLNALICLRYADIDLGQRLIRVRG</sequence>
<dbReference type="AlphaFoldDB" id="F3GQD3"/>
<dbReference type="GO" id="GO:0015074">
    <property type="term" value="P:DNA integration"/>
    <property type="evidence" value="ECO:0007669"/>
    <property type="project" value="InterPro"/>
</dbReference>
<reference evidence="4 5" key="1">
    <citation type="journal article" date="2011" name="PLoS Pathog.">
        <title>Dynamic evolution of pathogenicity revealed by sequencing and comparative genomics of 19 Pseudomonas syringae isolates.</title>
        <authorList>
            <person name="Baltrus D.A."/>
            <person name="Nishimura M.T."/>
            <person name="Romanchuk A."/>
            <person name="Chang J.H."/>
            <person name="Mukhtar M.S."/>
            <person name="Cherkis K."/>
            <person name="Roach J."/>
            <person name="Grant S.R."/>
            <person name="Jones C.D."/>
            <person name="Dangl J.L."/>
        </authorList>
    </citation>
    <scope>NUCLEOTIDE SEQUENCE [LARGE SCALE GENOMIC DNA]</scope>
    <source>
        <strain evidence="4 5">1704B</strain>
    </source>
</reference>
<feature type="transmembrane region" description="Helical" evidence="2">
    <location>
        <begin position="14"/>
        <end position="39"/>
    </location>
</feature>
<dbReference type="PROSITE" id="PS51898">
    <property type="entry name" value="TYR_RECOMBINASE"/>
    <property type="match status" value="1"/>
</dbReference>
<keyword evidence="2" id="KW-0812">Transmembrane</keyword>
<keyword evidence="2" id="KW-1133">Transmembrane helix</keyword>
<gene>
    <name evidence="4" type="ORF">PSYPI_45758</name>
</gene>